<name>A0ABU5S117_9BACT</name>
<evidence type="ECO:0000256" key="2">
    <source>
        <dbReference type="ARBA" id="ARBA00022908"/>
    </source>
</evidence>
<proteinExistence type="inferred from homology"/>
<dbReference type="InterPro" id="IPR013762">
    <property type="entry name" value="Integrase-like_cat_sf"/>
</dbReference>
<sequence>MTKSNELNFTVKVIEELYVPNKGIATYKDLKEKGLSIYVTANGVKTFFVRKRVKGRDERIIIGKFPDVTIEQARKRALSLKGLIASNIDPLAEERKERQNRKSFGEHFSEYLERYSKVHKKSWLYDEREVKKFLTHWFKRQLSDIQKSDVQRMHEKIFRENGLYQANRMLERVRGIFNKAIEWGWEGTNPAIGIKKYKEKSRDRFIQPAEMPCLLKSLEEETNQTAKDYFFILLLTGVRRTNTLMMKWSEINWERKEWRIPDTKNGVPVTVPLTERALDILSKRKKVCQSEWVFPSETDNQKHLINFKRAWKRTLQKATIYYWLQEEQIAPLINIEKLKLSSYEAVDNFYNQIIIDSKKQKIELPIGLMDIHLHDIRRTFGSYQAITGASLQIIGKSLGHKSPQSTQVYARLNLDPVRASIEKAVDAMFI</sequence>
<dbReference type="CDD" id="cd00796">
    <property type="entry name" value="INT_Rci_Hp1_C"/>
    <property type="match status" value="1"/>
</dbReference>
<dbReference type="SUPFAM" id="SSF56349">
    <property type="entry name" value="DNA breaking-rejoining enzymes"/>
    <property type="match status" value="1"/>
</dbReference>
<dbReference type="PROSITE" id="PS51898">
    <property type="entry name" value="TYR_RECOMBINASE"/>
    <property type="match status" value="1"/>
</dbReference>
<dbReference type="InterPro" id="IPR010998">
    <property type="entry name" value="Integrase_recombinase_N"/>
</dbReference>
<keyword evidence="3" id="KW-0238">DNA-binding</keyword>
<evidence type="ECO:0000313" key="6">
    <source>
        <dbReference type="EMBL" id="MEA5402114.1"/>
    </source>
</evidence>
<protein>
    <submittedName>
        <fullName evidence="6">Tyrosine-type recombinase/integrase</fullName>
    </submittedName>
</protein>
<dbReference type="Gene3D" id="3.30.160.390">
    <property type="entry name" value="Integrase, DNA-binding domain"/>
    <property type="match status" value="1"/>
</dbReference>
<dbReference type="PANTHER" id="PTHR30629">
    <property type="entry name" value="PROPHAGE INTEGRASE"/>
    <property type="match status" value="1"/>
</dbReference>
<dbReference type="InterPro" id="IPR050808">
    <property type="entry name" value="Phage_Integrase"/>
</dbReference>
<dbReference type="Pfam" id="PF13356">
    <property type="entry name" value="Arm-DNA-bind_3"/>
    <property type="match status" value="1"/>
</dbReference>
<dbReference type="InterPro" id="IPR038488">
    <property type="entry name" value="Integrase_DNA-bd_sf"/>
</dbReference>
<dbReference type="Gene3D" id="1.10.150.130">
    <property type="match status" value="1"/>
</dbReference>
<dbReference type="InterPro" id="IPR011010">
    <property type="entry name" value="DNA_brk_join_enz"/>
</dbReference>
<dbReference type="RefSeq" id="WP_323326351.1">
    <property type="nucleotide sequence ID" value="NZ_JAYGIL010000004.1"/>
</dbReference>
<reference evidence="6 7" key="1">
    <citation type="submission" date="2023-12" db="EMBL/GenBank/DDBJ databases">
        <title>Novel species of the genus Arcicella isolated from rivers.</title>
        <authorList>
            <person name="Lu H."/>
        </authorList>
    </citation>
    <scope>NUCLEOTIDE SEQUENCE [LARGE SCALE GENOMIC DNA]</scope>
    <source>
        <strain evidence="6 7">DC2W</strain>
    </source>
</reference>
<dbReference type="PANTHER" id="PTHR30629:SF2">
    <property type="entry name" value="PROPHAGE INTEGRASE INTS-RELATED"/>
    <property type="match status" value="1"/>
</dbReference>
<dbReference type="InterPro" id="IPR002104">
    <property type="entry name" value="Integrase_catalytic"/>
</dbReference>
<keyword evidence="2" id="KW-0229">DNA integration</keyword>
<keyword evidence="4" id="KW-0233">DNA recombination</keyword>
<dbReference type="EMBL" id="JAYGIL010000004">
    <property type="protein sequence ID" value="MEA5402114.1"/>
    <property type="molecule type" value="Genomic_DNA"/>
</dbReference>
<evidence type="ECO:0000256" key="3">
    <source>
        <dbReference type="ARBA" id="ARBA00023125"/>
    </source>
</evidence>
<evidence type="ECO:0000256" key="4">
    <source>
        <dbReference type="ARBA" id="ARBA00023172"/>
    </source>
</evidence>
<organism evidence="6 7">
    <name type="scientific">Arcicella gelida</name>
    <dbReference type="NCBI Taxonomy" id="2984195"/>
    <lineage>
        <taxon>Bacteria</taxon>
        <taxon>Pseudomonadati</taxon>
        <taxon>Bacteroidota</taxon>
        <taxon>Cytophagia</taxon>
        <taxon>Cytophagales</taxon>
        <taxon>Flectobacillaceae</taxon>
        <taxon>Arcicella</taxon>
    </lineage>
</organism>
<comment type="caution">
    <text evidence="6">The sequence shown here is derived from an EMBL/GenBank/DDBJ whole genome shotgun (WGS) entry which is preliminary data.</text>
</comment>
<dbReference type="Pfam" id="PF00589">
    <property type="entry name" value="Phage_integrase"/>
    <property type="match status" value="2"/>
</dbReference>
<dbReference type="Proteomes" id="UP001303899">
    <property type="component" value="Unassembled WGS sequence"/>
</dbReference>
<comment type="similarity">
    <text evidence="1">Belongs to the 'phage' integrase family.</text>
</comment>
<evidence type="ECO:0000313" key="7">
    <source>
        <dbReference type="Proteomes" id="UP001303899"/>
    </source>
</evidence>
<dbReference type="InterPro" id="IPR025166">
    <property type="entry name" value="Integrase_DNA_bind_dom"/>
</dbReference>
<evidence type="ECO:0000259" key="5">
    <source>
        <dbReference type="PROSITE" id="PS51898"/>
    </source>
</evidence>
<dbReference type="Gene3D" id="1.10.443.10">
    <property type="entry name" value="Intergrase catalytic core"/>
    <property type="match status" value="1"/>
</dbReference>
<feature type="domain" description="Tyr recombinase" evidence="5">
    <location>
        <begin position="201"/>
        <end position="422"/>
    </location>
</feature>
<accession>A0ABU5S117</accession>
<evidence type="ECO:0000256" key="1">
    <source>
        <dbReference type="ARBA" id="ARBA00008857"/>
    </source>
</evidence>
<gene>
    <name evidence="6" type="ORF">VB776_04255</name>
</gene>
<keyword evidence="7" id="KW-1185">Reference proteome</keyword>